<evidence type="ECO:0000256" key="1">
    <source>
        <dbReference type="SAM" id="MobiDB-lite"/>
    </source>
</evidence>
<dbReference type="EMBL" id="ML992693">
    <property type="protein sequence ID" value="KAF2208476.1"/>
    <property type="molecule type" value="Genomic_DNA"/>
</dbReference>
<evidence type="ECO:0000313" key="4">
    <source>
        <dbReference type="Proteomes" id="UP000799539"/>
    </source>
</evidence>
<dbReference type="OrthoDB" id="3646524at2759"/>
<accession>A0A6A6F3Z7</accession>
<sequence length="399" mass="42537">MPPHYLVSRRIAINPQSTSLLLKAIPPLGDDSPTSTEPLTPIPFGTSGPLEMSPVSRAAASAAQQVYSLAHTSATATSSDVTAVEGVWPDHLPDVPDVIFCSLAGGLGFGIVTAFCLVMIMFWPRRQHSRSAGKESSKGTYQAVAQGDVELEDLVSSCSSAVSCASVQPVEVSSAGEMLLRKRKRDVMKRTLRVDTTTEYRGLGIAVPGGQAIEGLLGEEKSGEEKPAEEDAKAPRGPGHGVSQAPAIHIHAPTKSTHEPPVALREGLDTYGKHTFDDSPAFKLRHHRSHHDLETGMLHDASHLRSSSTPSSFFARNRSGHATSDSRSSSTSSSSTSSAPISQAGSTLNLLLEKGENAIDFAATKLSKIMYDQVNRERDVEADLLLPVTAEERGRARSD</sequence>
<dbReference type="Proteomes" id="UP000799539">
    <property type="component" value="Unassembled WGS sequence"/>
</dbReference>
<feature type="region of interest" description="Disordered" evidence="1">
    <location>
        <begin position="298"/>
        <end position="343"/>
    </location>
</feature>
<keyword evidence="2" id="KW-0472">Membrane</keyword>
<name>A0A6A6F3Z7_9PEZI</name>
<reference evidence="3" key="1">
    <citation type="journal article" date="2020" name="Stud. Mycol.">
        <title>101 Dothideomycetes genomes: a test case for predicting lifestyles and emergence of pathogens.</title>
        <authorList>
            <person name="Haridas S."/>
            <person name="Albert R."/>
            <person name="Binder M."/>
            <person name="Bloem J."/>
            <person name="Labutti K."/>
            <person name="Salamov A."/>
            <person name="Andreopoulos B."/>
            <person name="Baker S."/>
            <person name="Barry K."/>
            <person name="Bills G."/>
            <person name="Bluhm B."/>
            <person name="Cannon C."/>
            <person name="Castanera R."/>
            <person name="Culley D."/>
            <person name="Daum C."/>
            <person name="Ezra D."/>
            <person name="Gonzalez J."/>
            <person name="Henrissat B."/>
            <person name="Kuo A."/>
            <person name="Liang C."/>
            <person name="Lipzen A."/>
            <person name="Lutzoni F."/>
            <person name="Magnuson J."/>
            <person name="Mondo S."/>
            <person name="Nolan M."/>
            <person name="Ohm R."/>
            <person name="Pangilinan J."/>
            <person name="Park H.-J."/>
            <person name="Ramirez L."/>
            <person name="Alfaro M."/>
            <person name="Sun H."/>
            <person name="Tritt A."/>
            <person name="Yoshinaga Y."/>
            <person name="Zwiers L.-H."/>
            <person name="Turgeon B."/>
            <person name="Goodwin S."/>
            <person name="Spatafora J."/>
            <person name="Crous P."/>
            <person name="Grigoriev I."/>
        </authorList>
    </citation>
    <scope>NUCLEOTIDE SEQUENCE</scope>
    <source>
        <strain evidence="3">SCOH1-5</strain>
    </source>
</reference>
<keyword evidence="4" id="KW-1185">Reference proteome</keyword>
<keyword evidence="2" id="KW-0812">Transmembrane</keyword>
<evidence type="ECO:0000256" key="2">
    <source>
        <dbReference type="SAM" id="Phobius"/>
    </source>
</evidence>
<protein>
    <submittedName>
        <fullName evidence="3">Uncharacterized protein</fullName>
    </submittedName>
</protein>
<keyword evidence="2" id="KW-1133">Transmembrane helix</keyword>
<evidence type="ECO:0000313" key="3">
    <source>
        <dbReference type="EMBL" id="KAF2208476.1"/>
    </source>
</evidence>
<feature type="compositionally biased region" description="Basic and acidic residues" evidence="1">
    <location>
        <begin position="220"/>
        <end position="234"/>
    </location>
</feature>
<proteinExistence type="predicted"/>
<dbReference type="AlphaFoldDB" id="A0A6A6F3Z7"/>
<feature type="compositionally biased region" description="Polar residues" evidence="1">
    <location>
        <begin position="304"/>
        <end position="314"/>
    </location>
</feature>
<organism evidence="3 4">
    <name type="scientific">Cercospora zeae-maydis SCOH1-5</name>
    <dbReference type="NCBI Taxonomy" id="717836"/>
    <lineage>
        <taxon>Eukaryota</taxon>
        <taxon>Fungi</taxon>
        <taxon>Dikarya</taxon>
        <taxon>Ascomycota</taxon>
        <taxon>Pezizomycotina</taxon>
        <taxon>Dothideomycetes</taxon>
        <taxon>Dothideomycetidae</taxon>
        <taxon>Mycosphaerellales</taxon>
        <taxon>Mycosphaerellaceae</taxon>
        <taxon>Cercospora</taxon>
    </lineage>
</organism>
<feature type="transmembrane region" description="Helical" evidence="2">
    <location>
        <begin position="98"/>
        <end position="123"/>
    </location>
</feature>
<feature type="compositionally biased region" description="Low complexity" evidence="1">
    <location>
        <begin position="323"/>
        <end position="338"/>
    </location>
</feature>
<gene>
    <name evidence="3" type="ORF">CERZMDRAFT_101225</name>
</gene>
<feature type="region of interest" description="Disordered" evidence="1">
    <location>
        <begin position="220"/>
        <end position="244"/>
    </location>
</feature>